<evidence type="ECO:0008006" key="3">
    <source>
        <dbReference type="Google" id="ProtNLM"/>
    </source>
</evidence>
<accession>A0A922DXD7</accession>
<dbReference type="EMBL" id="CM031834">
    <property type="protein sequence ID" value="KAG6692683.1"/>
    <property type="molecule type" value="Genomic_DNA"/>
</dbReference>
<dbReference type="PANTHER" id="PTHR33116:SF78">
    <property type="entry name" value="OS12G0587133 PROTEIN"/>
    <property type="match status" value="1"/>
</dbReference>
<comment type="caution">
    <text evidence="1">The sequence shown here is derived from an EMBL/GenBank/DDBJ whole genome shotgun (WGS) entry which is preliminary data.</text>
</comment>
<dbReference type="PANTHER" id="PTHR33116">
    <property type="entry name" value="REVERSE TRANSCRIPTASE ZINC-BINDING DOMAIN-CONTAINING PROTEIN-RELATED-RELATED"/>
    <property type="match status" value="1"/>
</dbReference>
<dbReference type="Proteomes" id="UP000811246">
    <property type="component" value="Chromosome 10"/>
</dbReference>
<evidence type="ECO:0000313" key="2">
    <source>
        <dbReference type="Proteomes" id="UP000811246"/>
    </source>
</evidence>
<evidence type="ECO:0000313" key="1">
    <source>
        <dbReference type="EMBL" id="KAG6692683.1"/>
    </source>
</evidence>
<protein>
    <recommendedName>
        <fullName evidence="3">Reverse transcriptase domain-containing protein</fullName>
    </recommendedName>
</protein>
<reference evidence="1" key="1">
    <citation type="submission" date="2021-01" db="EMBL/GenBank/DDBJ databases">
        <authorList>
            <person name="Lovell J.T."/>
            <person name="Bentley N."/>
            <person name="Bhattarai G."/>
            <person name="Jenkins J.W."/>
            <person name="Sreedasyam A."/>
            <person name="Alarcon Y."/>
            <person name="Bock C."/>
            <person name="Boston L."/>
            <person name="Carlson J."/>
            <person name="Cervantes K."/>
            <person name="Clermont K."/>
            <person name="Krom N."/>
            <person name="Kubenka K."/>
            <person name="Mamidi S."/>
            <person name="Mattison C."/>
            <person name="Monteros M."/>
            <person name="Pisani C."/>
            <person name="Plott C."/>
            <person name="Rajasekar S."/>
            <person name="Rhein H.S."/>
            <person name="Rohla C."/>
            <person name="Song M."/>
            <person name="Hilaire R.S."/>
            <person name="Shu S."/>
            <person name="Wells L."/>
            <person name="Wang X."/>
            <person name="Webber J."/>
            <person name="Heerema R.J."/>
            <person name="Klein P."/>
            <person name="Conner P."/>
            <person name="Grauke L."/>
            <person name="Grimwood J."/>
            <person name="Schmutz J."/>
            <person name="Randall J.J."/>
        </authorList>
    </citation>
    <scope>NUCLEOTIDE SEQUENCE</scope>
    <source>
        <tissue evidence="1">Leaf</tissue>
    </source>
</reference>
<dbReference type="AlphaFoldDB" id="A0A922DXD7"/>
<sequence length="218" mass="24182">MDALSRMIEAAVEGSFLFGFVVGGEPLNCLKVSDLLFADDTLIFGDPNEEHLLALRALLLCFEAVSRLRINLSKFEIVPMGSISNISDLANIMGCKISSLPTRYLGLPLGASHKLVTIWDGVIEKIERRLTGWKMLYLSKGGRITLLKSTFSNLPTYFLSLFRLPAGVARRIERIFQNFLCGGKGEVKKFHLVNWNKVCQPISCGGLIGTLDLESIWT</sequence>
<name>A0A922DXD7_CARIL</name>
<proteinExistence type="predicted"/>
<gene>
    <name evidence="1" type="ORF">I3842_10G126000</name>
</gene>
<organism evidence="1 2">
    <name type="scientific">Carya illinoinensis</name>
    <name type="common">Pecan</name>
    <dbReference type="NCBI Taxonomy" id="32201"/>
    <lineage>
        <taxon>Eukaryota</taxon>
        <taxon>Viridiplantae</taxon>
        <taxon>Streptophyta</taxon>
        <taxon>Embryophyta</taxon>
        <taxon>Tracheophyta</taxon>
        <taxon>Spermatophyta</taxon>
        <taxon>Magnoliopsida</taxon>
        <taxon>eudicotyledons</taxon>
        <taxon>Gunneridae</taxon>
        <taxon>Pentapetalae</taxon>
        <taxon>rosids</taxon>
        <taxon>fabids</taxon>
        <taxon>Fagales</taxon>
        <taxon>Juglandaceae</taxon>
        <taxon>Carya</taxon>
    </lineage>
</organism>